<protein>
    <recommendedName>
        <fullName evidence="4">WbuO protein</fullName>
    </recommendedName>
</protein>
<name>A0ABX4ZZH8_9ENTR</name>
<gene>
    <name evidence="2" type="ORF">C3712_14975</name>
</gene>
<comment type="caution">
    <text evidence="2">The sequence shown here is derived from an EMBL/GenBank/DDBJ whole genome shotgun (WGS) entry which is preliminary data.</text>
</comment>
<keyword evidence="1" id="KW-1133">Transmembrane helix</keyword>
<evidence type="ECO:0000256" key="1">
    <source>
        <dbReference type="SAM" id="Phobius"/>
    </source>
</evidence>
<feature type="transmembrane region" description="Helical" evidence="1">
    <location>
        <begin position="165"/>
        <end position="184"/>
    </location>
</feature>
<evidence type="ECO:0000313" key="3">
    <source>
        <dbReference type="Proteomes" id="UP000237025"/>
    </source>
</evidence>
<feature type="transmembrane region" description="Helical" evidence="1">
    <location>
        <begin position="141"/>
        <end position="159"/>
    </location>
</feature>
<feature type="transmembrane region" description="Helical" evidence="1">
    <location>
        <begin position="230"/>
        <end position="251"/>
    </location>
</feature>
<sequence length="272" mass="32260">MKFYFPLYYLFISRIKTKHERVSWLIIFPLFLLLTVCLFNGSILCFFIAFVMTMSLYEIGYFDNDFRTVAKEKNPTIRADENRDWLKKRLFSIISVRIIITIVLFIFLFNRSDSHQQILLSVLIAILIAGFYFHNTLRSRCNVVTYFIIVTARYLIPAVAATDSIYYQSMIPFMIFIFPLLRTVEHACKDKYSFPAIKKIVRNPDVFRVKWYIALTFILVIVYFLSANSIILNFVALSTYFLIYRAATLYVSKSTRILRTKHQSYNWDKDEK</sequence>
<evidence type="ECO:0000313" key="2">
    <source>
        <dbReference type="EMBL" id="POZ21750.1"/>
    </source>
</evidence>
<evidence type="ECO:0008006" key="4">
    <source>
        <dbReference type="Google" id="ProtNLM"/>
    </source>
</evidence>
<dbReference type="Proteomes" id="UP000237025">
    <property type="component" value="Unassembled WGS sequence"/>
</dbReference>
<keyword evidence="1" id="KW-0812">Transmembrane</keyword>
<dbReference type="RefSeq" id="WP_103949784.1">
    <property type="nucleotide sequence ID" value="NZ_PQVU01000012.1"/>
</dbReference>
<feature type="transmembrane region" description="Helical" evidence="1">
    <location>
        <begin position="90"/>
        <end position="109"/>
    </location>
</feature>
<accession>A0ABX4ZZH8</accession>
<feature type="transmembrane region" description="Helical" evidence="1">
    <location>
        <begin position="205"/>
        <end position="224"/>
    </location>
</feature>
<dbReference type="EMBL" id="PQVW01000011">
    <property type="protein sequence ID" value="POZ21750.1"/>
    <property type="molecule type" value="Genomic_DNA"/>
</dbReference>
<feature type="transmembrane region" description="Helical" evidence="1">
    <location>
        <begin position="24"/>
        <end position="51"/>
    </location>
</feature>
<organism evidence="2 3">
    <name type="scientific">Lelliottia aquatilis</name>
    <dbReference type="NCBI Taxonomy" id="2080838"/>
    <lineage>
        <taxon>Bacteria</taxon>
        <taxon>Pseudomonadati</taxon>
        <taxon>Pseudomonadota</taxon>
        <taxon>Gammaproteobacteria</taxon>
        <taxon>Enterobacterales</taxon>
        <taxon>Enterobacteriaceae</taxon>
        <taxon>Lelliottia</taxon>
    </lineage>
</organism>
<feature type="transmembrane region" description="Helical" evidence="1">
    <location>
        <begin position="115"/>
        <end position="134"/>
    </location>
</feature>
<keyword evidence="3" id="KW-1185">Reference proteome</keyword>
<proteinExistence type="predicted"/>
<reference evidence="2 3" key="1">
    <citation type="submission" date="2018-02" db="EMBL/GenBank/DDBJ databases">
        <title>Lelliotia aquatilis sp. nov., isolated from drinking water.</title>
        <authorList>
            <person name="Kaempfer P."/>
            <person name="Glaeser S."/>
            <person name="Exner M."/>
            <person name="Doijad S."/>
            <person name="Chakraborty T."/>
        </authorList>
    </citation>
    <scope>NUCLEOTIDE SEQUENCE [LARGE SCALE GENOMIC DNA]</scope>
    <source>
        <strain evidence="2 3">6331-17</strain>
    </source>
</reference>
<keyword evidence="1" id="KW-0472">Membrane</keyword>